<evidence type="ECO:0000256" key="1">
    <source>
        <dbReference type="ARBA" id="ARBA00001936"/>
    </source>
</evidence>
<dbReference type="OrthoDB" id="419694at2759"/>
<evidence type="ECO:0000256" key="3">
    <source>
        <dbReference type="ARBA" id="ARBA00022679"/>
    </source>
</evidence>
<dbReference type="InterPro" id="IPR036875">
    <property type="entry name" value="Znf_CCHC_sf"/>
</dbReference>
<dbReference type="PANTHER" id="PTHR12271:SF49">
    <property type="entry name" value="TERMINAL URIDYLYLTRANSFERASE 4"/>
    <property type="match status" value="1"/>
</dbReference>
<evidence type="ECO:0000256" key="2">
    <source>
        <dbReference type="ARBA" id="ARBA00001946"/>
    </source>
</evidence>
<evidence type="ECO:0000256" key="4">
    <source>
        <dbReference type="ARBA" id="ARBA00022723"/>
    </source>
</evidence>
<organism evidence="9 10">
    <name type="scientific">Cervus elaphus hippelaphus</name>
    <name type="common">European red deer</name>
    <dbReference type="NCBI Taxonomy" id="46360"/>
    <lineage>
        <taxon>Eukaryota</taxon>
        <taxon>Metazoa</taxon>
        <taxon>Chordata</taxon>
        <taxon>Craniata</taxon>
        <taxon>Vertebrata</taxon>
        <taxon>Euteleostomi</taxon>
        <taxon>Mammalia</taxon>
        <taxon>Eutheria</taxon>
        <taxon>Laurasiatheria</taxon>
        <taxon>Artiodactyla</taxon>
        <taxon>Ruminantia</taxon>
        <taxon>Pecora</taxon>
        <taxon>Cervidae</taxon>
        <taxon>Cervinae</taxon>
        <taxon>Cervus</taxon>
    </lineage>
</organism>
<dbReference type="InterPro" id="IPR002058">
    <property type="entry name" value="PAP_assoc"/>
</dbReference>
<dbReference type="InterPro" id="IPR001878">
    <property type="entry name" value="Znf_CCHC"/>
</dbReference>
<dbReference type="InterPro" id="IPR054708">
    <property type="entry name" value="MTPAP-like_central"/>
</dbReference>
<comment type="caution">
    <text evidence="9">The sequence shown here is derived from an EMBL/GenBank/DDBJ whole genome shotgun (WGS) entry which is preliminary data.</text>
</comment>
<dbReference type="SUPFAM" id="SSF81631">
    <property type="entry name" value="PAP/OAS1 substrate-binding domain"/>
    <property type="match status" value="2"/>
</dbReference>
<feature type="domain" description="CCHC-type" evidence="8">
    <location>
        <begin position="550"/>
        <end position="565"/>
    </location>
</feature>
<keyword evidence="10" id="KW-1185">Reference proteome</keyword>
<gene>
    <name evidence="9" type="ORF">Celaphus_00002540</name>
</gene>
<dbReference type="Gene3D" id="3.30.460.10">
    <property type="entry name" value="Beta Polymerase, domain 2"/>
    <property type="match status" value="2"/>
</dbReference>
<dbReference type="Proteomes" id="UP000242450">
    <property type="component" value="Chromosome 20"/>
</dbReference>
<dbReference type="GO" id="GO:0008270">
    <property type="term" value="F:zinc ion binding"/>
    <property type="evidence" value="ECO:0007669"/>
    <property type="project" value="UniProtKB-KW"/>
</dbReference>
<protein>
    <submittedName>
        <fullName evidence="9">ZCCHC11</fullName>
    </submittedName>
</protein>
<dbReference type="Pfam" id="PF22600">
    <property type="entry name" value="MTPAP-like_central"/>
    <property type="match status" value="1"/>
</dbReference>
<dbReference type="FunFam" id="1.10.1410.10:FF:000002">
    <property type="entry name" value="terminal uridylyltransferase 4 isoform X1"/>
    <property type="match status" value="1"/>
</dbReference>
<dbReference type="Pfam" id="PF03828">
    <property type="entry name" value="PAP_assoc"/>
    <property type="match status" value="2"/>
</dbReference>
<dbReference type="GO" id="GO:0050265">
    <property type="term" value="F:RNA uridylyltransferase activity"/>
    <property type="evidence" value="ECO:0007669"/>
    <property type="project" value="TreeGrafter"/>
</dbReference>
<dbReference type="PANTHER" id="PTHR12271">
    <property type="entry name" value="POLY A POLYMERASE CID PAP -RELATED"/>
    <property type="match status" value="1"/>
</dbReference>
<evidence type="ECO:0000313" key="10">
    <source>
        <dbReference type="Proteomes" id="UP000242450"/>
    </source>
</evidence>
<feature type="compositionally biased region" description="Low complexity" evidence="7">
    <location>
        <begin position="432"/>
        <end position="441"/>
    </location>
</feature>
<dbReference type="GO" id="GO:0003676">
    <property type="term" value="F:nucleic acid binding"/>
    <property type="evidence" value="ECO:0007669"/>
    <property type="project" value="InterPro"/>
</dbReference>
<feature type="compositionally biased region" description="Basic and acidic residues" evidence="7">
    <location>
        <begin position="233"/>
        <end position="253"/>
    </location>
</feature>
<comment type="cofactor">
    <cofactor evidence="2">
        <name>Mg(2+)</name>
        <dbReference type="ChEBI" id="CHEBI:18420"/>
    </cofactor>
</comment>
<feature type="non-terminal residue" evidence="9">
    <location>
        <position position="1"/>
    </location>
</feature>
<evidence type="ECO:0000256" key="6">
    <source>
        <dbReference type="PROSITE-ProRule" id="PRU00047"/>
    </source>
</evidence>
<keyword evidence="6" id="KW-0862">Zinc</keyword>
<dbReference type="GO" id="GO:0031123">
    <property type="term" value="P:RNA 3'-end processing"/>
    <property type="evidence" value="ECO:0007669"/>
    <property type="project" value="TreeGrafter"/>
</dbReference>
<feature type="region of interest" description="Disordered" evidence="7">
    <location>
        <begin position="430"/>
        <end position="450"/>
    </location>
</feature>
<keyword evidence="3" id="KW-0808">Transferase</keyword>
<dbReference type="AlphaFoldDB" id="A0A212CFN0"/>
<dbReference type="EMBL" id="MKHE01000020">
    <property type="protein sequence ID" value="OWK04760.1"/>
    <property type="molecule type" value="Genomic_DNA"/>
</dbReference>
<proteinExistence type="predicted"/>
<dbReference type="SMART" id="SM00343">
    <property type="entry name" value="ZnF_C2HC"/>
    <property type="match status" value="1"/>
</dbReference>
<evidence type="ECO:0000256" key="7">
    <source>
        <dbReference type="SAM" id="MobiDB-lite"/>
    </source>
</evidence>
<evidence type="ECO:0000259" key="8">
    <source>
        <dbReference type="PROSITE" id="PS50158"/>
    </source>
</evidence>
<sequence>EKQEESELRSLPPPSLAHLAALSVAVIELAKEQGITDDDLKVRQEIVEEMSKVITTCLPECSLRLYGSSLTKFALKSSDVNIDIKFPPKVILYVDVESDFHAKVPVVVCKDRKSGLLCRVSAGNDMACLTTDLLAALGKMEPVFTPLVLAFRYWAKLCYIDSQTDGGIPSYCFALMVMFFLQQRKPPLLPCLLGSWIEGFDPKRMDDFQLKGIVEEKFVKWEYNSSSATERNSIAEENKAKADQPKDNTKKTETTNQSNARKEKYGKLWLELLKFYTLDFALEEYVICVRIKDILTRENKNWPKRRIAIEDPFSIKRNVARSLNSQLVYEYVVERFRAAYRYFACPQKKGGNKSTVDSMKKEKGKISNKKPVKTETMASNCCTLLGESTEKVNAGRGQPDKYDEMECTSQRCITEADNLLVNELDLAEHGQESSSLSTSENSELEPKSIKNQDVLAPSETCFKKDFSQYNCIDYKSPEPGESAGTDCRSNLETESSHQIVCTDTSATSCNCKATEDASDPNDDDNHPIQELYYVFDKFILTSGKPPTIVCSICKKDGHSKNDCPEDFRKIDLKPLPPMTNRFREILDLVCKRCFDELSPPFSEQHNREQILIGLEKFIQKEYDGLRNILPITTAKVPIVKFEHRRSGLEGDISLYNTLAQHNTRMLATYAAIDPRVQYLGYTMKVFAKRCDIGDASRGSLSSYAYILMVLYFLQQRKPPVIPVLQEIFDGKQIPQRMVDGWNAFFFDKTEELKKRLPSLGKNTETLGELWLGLLRFYTEEFDFKEYVISIRQKKLLTTFEKQWTSKCIAIE</sequence>
<dbReference type="FunFam" id="1.10.1410.10:FF:000004">
    <property type="entry name" value="terminal uridylyltransferase 4 isoform X2"/>
    <property type="match status" value="1"/>
</dbReference>
<dbReference type="Pfam" id="PF19088">
    <property type="entry name" value="TUTase"/>
    <property type="match status" value="1"/>
</dbReference>
<name>A0A212CFN0_CEREH</name>
<dbReference type="InterPro" id="IPR043519">
    <property type="entry name" value="NT_sf"/>
</dbReference>
<dbReference type="SUPFAM" id="SSF57756">
    <property type="entry name" value="Retrovirus zinc finger-like domains"/>
    <property type="match status" value="1"/>
</dbReference>
<dbReference type="InterPro" id="IPR045100">
    <property type="entry name" value="TUT4/7_NTP_transf"/>
</dbReference>
<comment type="cofactor">
    <cofactor evidence="1">
        <name>Mn(2+)</name>
        <dbReference type="ChEBI" id="CHEBI:29035"/>
    </cofactor>
</comment>
<feature type="region of interest" description="Disordered" evidence="7">
    <location>
        <begin position="232"/>
        <end position="258"/>
    </location>
</feature>
<keyword evidence="6" id="KW-0863">Zinc-finger</keyword>
<evidence type="ECO:0000256" key="5">
    <source>
        <dbReference type="ARBA" id="ARBA00022842"/>
    </source>
</evidence>
<accession>A0A212CFN0</accession>
<keyword evidence="4" id="KW-0479">Metal-binding</keyword>
<dbReference type="CDD" id="cd05402">
    <property type="entry name" value="NT_PAP_TUTase"/>
    <property type="match status" value="2"/>
</dbReference>
<dbReference type="Gene3D" id="1.10.1410.10">
    <property type="match status" value="2"/>
</dbReference>
<reference evidence="9 10" key="1">
    <citation type="journal article" date="2018" name="Mol. Genet. Genomics">
        <title>The red deer Cervus elaphus genome CerEla1.0: sequencing, annotating, genes, and chromosomes.</title>
        <authorList>
            <person name="Bana N.A."/>
            <person name="Nyiri A."/>
            <person name="Nagy J."/>
            <person name="Frank K."/>
            <person name="Nagy T."/>
            <person name="Steger V."/>
            <person name="Schiller M."/>
            <person name="Lakatos P."/>
            <person name="Sugar L."/>
            <person name="Horn P."/>
            <person name="Barta E."/>
            <person name="Orosz L."/>
        </authorList>
    </citation>
    <scope>NUCLEOTIDE SEQUENCE [LARGE SCALE GENOMIC DNA]</scope>
    <source>
        <strain evidence="9">Hungarian</strain>
    </source>
</reference>
<feature type="non-terminal residue" evidence="9">
    <location>
        <position position="811"/>
    </location>
</feature>
<evidence type="ECO:0000313" key="9">
    <source>
        <dbReference type="EMBL" id="OWK04760.1"/>
    </source>
</evidence>
<dbReference type="SUPFAM" id="SSF81301">
    <property type="entry name" value="Nucleotidyltransferase"/>
    <property type="match status" value="2"/>
</dbReference>
<keyword evidence="5" id="KW-0460">Magnesium</keyword>
<dbReference type="PROSITE" id="PS50158">
    <property type="entry name" value="ZF_CCHC"/>
    <property type="match status" value="1"/>
</dbReference>